<feature type="transmembrane region" description="Helical" evidence="1">
    <location>
        <begin position="103"/>
        <end position="121"/>
    </location>
</feature>
<dbReference type="Pfam" id="PF11877">
    <property type="entry name" value="DUF3397"/>
    <property type="match status" value="1"/>
</dbReference>
<dbReference type="InterPro" id="IPR016945">
    <property type="entry name" value="UCP030092"/>
</dbReference>
<name>A0A263BYY8_9BACI</name>
<feature type="transmembrane region" description="Helical" evidence="1">
    <location>
        <begin position="64"/>
        <end position="83"/>
    </location>
</feature>
<sequence>MTTFISGVLATIVTIPFIGFALAFFISSKILLDNKRAVKIAADASTILFMISVHFIIYEIWQQSFLWLILIVILVTAIAMALLQRSLYDDIHILKILKGTWRVNFLLFVLCYLVLFTYGLTAKVLTAFS</sequence>
<evidence type="ECO:0000313" key="3">
    <source>
        <dbReference type="Proteomes" id="UP000217083"/>
    </source>
</evidence>
<dbReference type="InterPro" id="IPR024515">
    <property type="entry name" value="DUF3397"/>
</dbReference>
<comment type="caution">
    <text evidence="2">The sequence shown here is derived from an EMBL/GenBank/DDBJ whole genome shotgun (WGS) entry which is preliminary data.</text>
</comment>
<evidence type="ECO:0000256" key="1">
    <source>
        <dbReference type="SAM" id="Phobius"/>
    </source>
</evidence>
<gene>
    <name evidence="2" type="ORF">CIB95_02715</name>
</gene>
<keyword evidence="3" id="KW-1185">Reference proteome</keyword>
<dbReference type="RefSeq" id="WP_094921474.1">
    <property type="nucleotide sequence ID" value="NZ_NPIA01000001.1"/>
</dbReference>
<organism evidence="2 3">
    <name type="scientific">Lottiidibacillus patelloidae</name>
    <dbReference type="NCBI Taxonomy" id="2670334"/>
    <lineage>
        <taxon>Bacteria</taxon>
        <taxon>Bacillati</taxon>
        <taxon>Bacillota</taxon>
        <taxon>Bacilli</taxon>
        <taxon>Bacillales</taxon>
        <taxon>Bacillaceae</taxon>
        <taxon>Lottiidibacillus</taxon>
    </lineage>
</organism>
<keyword evidence="1" id="KW-0812">Transmembrane</keyword>
<keyword evidence="1" id="KW-1133">Transmembrane helix</keyword>
<reference evidence="3" key="1">
    <citation type="submission" date="2017-08" db="EMBL/GenBank/DDBJ databases">
        <authorList>
            <person name="Huang Z."/>
        </authorList>
    </citation>
    <scope>NUCLEOTIDE SEQUENCE [LARGE SCALE GENOMIC DNA]</scope>
    <source>
        <strain evidence="3">SA5d-4</strain>
    </source>
</reference>
<feature type="transmembrane region" description="Helical" evidence="1">
    <location>
        <begin position="6"/>
        <end position="26"/>
    </location>
</feature>
<dbReference type="Proteomes" id="UP000217083">
    <property type="component" value="Unassembled WGS sequence"/>
</dbReference>
<keyword evidence="1" id="KW-0472">Membrane</keyword>
<dbReference type="AlphaFoldDB" id="A0A263BYY8"/>
<proteinExistence type="predicted"/>
<feature type="transmembrane region" description="Helical" evidence="1">
    <location>
        <begin position="38"/>
        <end position="58"/>
    </location>
</feature>
<accession>A0A263BYY8</accession>
<evidence type="ECO:0000313" key="2">
    <source>
        <dbReference type="EMBL" id="OZM58497.1"/>
    </source>
</evidence>
<protein>
    <recommendedName>
        <fullName evidence="4">DUF3397 domain-containing protein</fullName>
    </recommendedName>
</protein>
<reference evidence="2 3" key="2">
    <citation type="submission" date="2017-09" db="EMBL/GenBank/DDBJ databases">
        <title>Bacillus patelloidae sp. nov., isolated from the intestinal tract of a marine limpet.</title>
        <authorList>
            <person name="Liu R."/>
            <person name="Dong C."/>
            <person name="Shao Z."/>
        </authorList>
    </citation>
    <scope>NUCLEOTIDE SEQUENCE [LARGE SCALE GENOMIC DNA]</scope>
    <source>
        <strain evidence="2 3">SA5d-4</strain>
    </source>
</reference>
<evidence type="ECO:0008006" key="4">
    <source>
        <dbReference type="Google" id="ProtNLM"/>
    </source>
</evidence>
<dbReference type="EMBL" id="NPIA01000001">
    <property type="protein sequence ID" value="OZM58497.1"/>
    <property type="molecule type" value="Genomic_DNA"/>
</dbReference>
<dbReference type="PIRSF" id="PIRSF030092">
    <property type="entry name" value="UCP030092"/>
    <property type="match status" value="1"/>
</dbReference>